<dbReference type="EMBL" id="BTSY01000002">
    <property type="protein sequence ID" value="GMT14235.1"/>
    <property type="molecule type" value="Genomic_DNA"/>
</dbReference>
<gene>
    <name evidence="1" type="ORF">PFISCL1PPCAC_5532</name>
</gene>
<organism evidence="1 2">
    <name type="scientific">Pristionchus fissidentatus</name>
    <dbReference type="NCBI Taxonomy" id="1538716"/>
    <lineage>
        <taxon>Eukaryota</taxon>
        <taxon>Metazoa</taxon>
        <taxon>Ecdysozoa</taxon>
        <taxon>Nematoda</taxon>
        <taxon>Chromadorea</taxon>
        <taxon>Rhabditida</taxon>
        <taxon>Rhabditina</taxon>
        <taxon>Diplogasteromorpha</taxon>
        <taxon>Diplogasteroidea</taxon>
        <taxon>Neodiplogasteridae</taxon>
        <taxon>Pristionchus</taxon>
    </lineage>
</organism>
<proteinExistence type="predicted"/>
<accession>A0AAV5V8K9</accession>
<sequence length="188" mass="21448">LQHEREIQRLHSIISRMSKNNSPPSSQYADAKQSAIFDLSLLVNVESVSAHCVTMPLKEGQWREFDLLSLMQNIHITGNPRLMTDSLMSVNLGIFTQIYNSPLDHSHLSASFNPRKNNKNNYGEPLVAVPREYFSVLVDLFSIGVCLERRVSEENVSHSKMQLVEAARMQLQARLNRKRKAVSTNEDR</sequence>
<reference evidence="1" key="1">
    <citation type="submission" date="2023-10" db="EMBL/GenBank/DDBJ databases">
        <title>Genome assembly of Pristionchus species.</title>
        <authorList>
            <person name="Yoshida K."/>
            <person name="Sommer R.J."/>
        </authorList>
    </citation>
    <scope>NUCLEOTIDE SEQUENCE</scope>
    <source>
        <strain evidence="1">RS5133</strain>
    </source>
</reference>
<dbReference type="Proteomes" id="UP001432322">
    <property type="component" value="Unassembled WGS sequence"/>
</dbReference>
<comment type="caution">
    <text evidence="1">The sequence shown here is derived from an EMBL/GenBank/DDBJ whole genome shotgun (WGS) entry which is preliminary data.</text>
</comment>
<evidence type="ECO:0000313" key="2">
    <source>
        <dbReference type="Proteomes" id="UP001432322"/>
    </source>
</evidence>
<feature type="non-terminal residue" evidence="1">
    <location>
        <position position="1"/>
    </location>
</feature>
<dbReference type="AlphaFoldDB" id="A0AAV5V8K9"/>
<keyword evidence="2" id="KW-1185">Reference proteome</keyword>
<evidence type="ECO:0000313" key="1">
    <source>
        <dbReference type="EMBL" id="GMT14235.1"/>
    </source>
</evidence>
<protein>
    <submittedName>
        <fullName evidence="1">Uncharacterized protein</fullName>
    </submittedName>
</protein>
<name>A0AAV5V8K9_9BILA</name>